<dbReference type="Proteomes" id="UP000316406">
    <property type="component" value="Unassembled WGS sequence"/>
</dbReference>
<feature type="region of interest" description="Disordered" evidence="1">
    <location>
        <begin position="69"/>
        <end position="89"/>
    </location>
</feature>
<feature type="compositionally biased region" description="Basic residues" evidence="1">
    <location>
        <begin position="1"/>
        <end position="17"/>
    </location>
</feature>
<name>A0A556C9P6_BREAU</name>
<gene>
    <name evidence="3" type="ORF">FO013_15220</name>
</gene>
<dbReference type="GO" id="GO:0032259">
    <property type="term" value="P:methylation"/>
    <property type="evidence" value="ECO:0007669"/>
    <property type="project" value="UniProtKB-KW"/>
</dbReference>
<organism evidence="3 4">
    <name type="scientific">Brevibacterium aurantiacum</name>
    <dbReference type="NCBI Taxonomy" id="273384"/>
    <lineage>
        <taxon>Bacteria</taxon>
        <taxon>Bacillati</taxon>
        <taxon>Actinomycetota</taxon>
        <taxon>Actinomycetes</taxon>
        <taxon>Micrococcales</taxon>
        <taxon>Brevibacteriaceae</taxon>
        <taxon>Brevibacterium</taxon>
    </lineage>
</organism>
<feature type="region of interest" description="Disordered" evidence="1">
    <location>
        <begin position="1"/>
        <end position="24"/>
    </location>
</feature>
<dbReference type="InterPro" id="IPR029063">
    <property type="entry name" value="SAM-dependent_MTases_sf"/>
</dbReference>
<feature type="compositionally biased region" description="Basic residues" evidence="1">
    <location>
        <begin position="70"/>
        <end position="85"/>
    </location>
</feature>
<reference evidence="3 4" key="1">
    <citation type="submission" date="2019-07" db="EMBL/GenBank/DDBJ databases">
        <title>Draft genome sequence of Brevibacterium aurantiacum XU54 isolated from Xinjiang China.</title>
        <authorList>
            <person name="Xu X."/>
        </authorList>
    </citation>
    <scope>NUCLEOTIDE SEQUENCE [LARGE SCALE GENOMIC DNA]</scope>
    <source>
        <strain evidence="3 4">XU54</strain>
    </source>
</reference>
<dbReference type="GO" id="GO:0008168">
    <property type="term" value="F:methyltransferase activity"/>
    <property type="evidence" value="ECO:0007669"/>
    <property type="project" value="UniProtKB-KW"/>
</dbReference>
<dbReference type="InterPro" id="IPR013217">
    <property type="entry name" value="Methyltransf_12"/>
</dbReference>
<dbReference type="Gene3D" id="3.40.50.150">
    <property type="entry name" value="Vaccinia Virus protein VP39"/>
    <property type="match status" value="1"/>
</dbReference>
<dbReference type="EMBL" id="VLTK01000009">
    <property type="protein sequence ID" value="TSI14100.1"/>
    <property type="molecule type" value="Genomic_DNA"/>
</dbReference>
<feature type="domain" description="Methyltransferase type 12" evidence="2">
    <location>
        <begin position="152"/>
        <end position="251"/>
    </location>
</feature>
<keyword evidence="3" id="KW-0489">Methyltransferase</keyword>
<dbReference type="Pfam" id="PF08242">
    <property type="entry name" value="Methyltransf_12"/>
    <property type="match status" value="1"/>
</dbReference>
<comment type="caution">
    <text evidence="3">The sequence shown here is derived from an EMBL/GenBank/DDBJ whole genome shotgun (WGS) entry which is preliminary data.</text>
</comment>
<proteinExistence type="predicted"/>
<evidence type="ECO:0000313" key="3">
    <source>
        <dbReference type="EMBL" id="TSI14100.1"/>
    </source>
</evidence>
<keyword evidence="3" id="KW-0808">Transferase</keyword>
<dbReference type="CDD" id="cd02440">
    <property type="entry name" value="AdoMet_MTases"/>
    <property type="match status" value="1"/>
</dbReference>
<protein>
    <submittedName>
        <fullName evidence="3">Class I SAM-dependent methyltransferase</fullName>
    </submittedName>
</protein>
<keyword evidence="4" id="KW-1185">Reference proteome</keyword>
<accession>A0A556C9P6</accession>
<sequence length="350" mass="38887">MVKTHSRPVGHLPRHGRGPASLRAARADCTTGGVGRPRRLGESLVVHARRNIRPEGLARIRGSCTTPAARRIRRRSRRRAPRRGRGMGTNRCISTIRLRRISTRGGRRIVKSDEFYDQLSSDYASFNGVSRHYLAAVDRAATHHIDGAKSWLDIGTGDGLRAASLLDALRSRPQEVTLCDSSAGMVAAAKRNLPQERVTQWGMTKQTPFPPGQTFAVITLLGNVLGHVHPKEFRLEQLAAIRPLLADNGTLLLDFNNRWNTRAYGMRRAGTNILRDLIRRPHSTFTATKCINGESISTPVYLGSPREYRLLLSKAGFHIHNVTYHHYTTGEHANPLTGQGLIQATKKEKS</sequence>
<evidence type="ECO:0000313" key="4">
    <source>
        <dbReference type="Proteomes" id="UP000316406"/>
    </source>
</evidence>
<evidence type="ECO:0000256" key="1">
    <source>
        <dbReference type="SAM" id="MobiDB-lite"/>
    </source>
</evidence>
<evidence type="ECO:0000259" key="2">
    <source>
        <dbReference type="Pfam" id="PF08242"/>
    </source>
</evidence>
<dbReference type="SUPFAM" id="SSF53335">
    <property type="entry name" value="S-adenosyl-L-methionine-dependent methyltransferases"/>
    <property type="match status" value="1"/>
</dbReference>
<dbReference type="AlphaFoldDB" id="A0A556C9P6"/>